<accession>A0A0E9R3M9</accession>
<dbReference type="EMBL" id="GBXM01085482">
    <property type="protein sequence ID" value="JAH23095.1"/>
    <property type="molecule type" value="Transcribed_RNA"/>
</dbReference>
<organism evidence="1">
    <name type="scientific">Anguilla anguilla</name>
    <name type="common">European freshwater eel</name>
    <name type="synonym">Muraena anguilla</name>
    <dbReference type="NCBI Taxonomy" id="7936"/>
    <lineage>
        <taxon>Eukaryota</taxon>
        <taxon>Metazoa</taxon>
        <taxon>Chordata</taxon>
        <taxon>Craniata</taxon>
        <taxon>Vertebrata</taxon>
        <taxon>Euteleostomi</taxon>
        <taxon>Actinopterygii</taxon>
        <taxon>Neopterygii</taxon>
        <taxon>Teleostei</taxon>
        <taxon>Anguilliformes</taxon>
        <taxon>Anguillidae</taxon>
        <taxon>Anguilla</taxon>
    </lineage>
</organism>
<proteinExistence type="predicted"/>
<reference evidence="1" key="1">
    <citation type="submission" date="2014-11" db="EMBL/GenBank/DDBJ databases">
        <authorList>
            <person name="Amaro Gonzalez C."/>
        </authorList>
    </citation>
    <scope>NUCLEOTIDE SEQUENCE</scope>
</reference>
<protein>
    <submittedName>
        <fullName evidence="1">Uncharacterized protein</fullName>
    </submittedName>
</protein>
<evidence type="ECO:0000313" key="1">
    <source>
        <dbReference type="EMBL" id="JAH23095.1"/>
    </source>
</evidence>
<reference evidence="1" key="2">
    <citation type="journal article" date="2015" name="Fish Shellfish Immunol.">
        <title>Early steps in the European eel (Anguilla anguilla)-Vibrio vulnificus interaction in the gills: Role of the RtxA13 toxin.</title>
        <authorList>
            <person name="Callol A."/>
            <person name="Pajuelo D."/>
            <person name="Ebbesson L."/>
            <person name="Teles M."/>
            <person name="MacKenzie S."/>
            <person name="Amaro C."/>
        </authorList>
    </citation>
    <scope>NUCLEOTIDE SEQUENCE</scope>
</reference>
<dbReference type="AlphaFoldDB" id="A0A0E9R3M9"/>
<name>A0A0E9R3M9_ANGAN</name>
<sequence>MASVPGSQITLSLFTRPLLSVFSHNSDCHTVTLVAVITVNIGAATLVRYYQCEQWIRKTAHVCVCVPERARVGVWVRVCVSCGAFYVSG</sequence>